<organism evidence="2 3">
    <name type="scientific">Candidatus Pseudobacter hemicellulosilyticus</name>
    <dbReference type="NCBI Taxonomy" id="3121375"/>
    <lineage>
        <taxon>Bacteria</taxon>
        <taxon>Pseudomonadati</taxon>
        <taxon>Bacteroidota</taxon>
        <taxon>Chitinophagia</taxon>
        <taxon>Chitinophagales</taxon>
        <taxon>Chitinophagaceae</taxon>
        <taxon>Pseudobacter</taxon>
    </lineage>
</organism>
<reference evidence="2" key="1">
    <citation type="submission" date="2023-03" db="EMBL/GenBank/DDBJ databases">
        <title>Andean soil-derived lignocellulolytic bacterial consortium as a source of novel taxa and putative plastic-active enzymes.</title>
        <authorList>
            <person name="Diaz-Garcia L."/>
            <person name="Chuvochina M."/>
            <person name="Feuerriegel G."/>
            <person name="Bunk B."/>
            <person name="Sproer C."/>
            <person name="Streit W.R."/>
            <person name="Rodriguez L.M."/>
            <person name="Overmann J."/>
            <person name="Jimenez D.J."/>
        </authorList>
    </citation>
    <scope>NUCLEOTIDE SEQUENCE</scope>
    <source>
        <strain evidence="2">MAG 7</strain>
    </source>
</reference>
<accession>A0AAJ6BFG1</accession>
<evidence type="ECO:0000313" key="3">
    <source>
        <dbReference type="Proteomes" id="UP001220610"/>
    </source>
</evidence>
<evidence type="ECO:0000313" key="2">
    <source>
        <dbReference type="EMBL" id="WEK35630.1"/>
    </source>
</evidence>
<sequence length="251" mass="27830">MKKQFFSIYLALAATLLLTACEKDLPVYQTQPGLYFYEYTTGVAPAKIFLRSFTFLGTPSSVTKDTLNIRVKIMGETTAYDRVVKGKTVAKGSTAVEGLHYDFIEGAISADSIYGYLPVVLYRTADIATQSVFLNLAIDSTKDFRTGAVEDQQFSLEWSDKVVKPDNWETLIGLKTYFGTYSDTKFKFIIDVTGIASFPLWQNSRVAPLPGEYTPAAMQDITRKIKAALVEYNASHTPALTDESGQVVVFP</sequence>
<feature type="signal peptide" evidence="1">
    <location>
        <begin position="1"/>
        <end position="22"/>
    </location>
</feature>
<dbReference type="InterPro" id="IPR032299">
    <property type="entry name" value="DUF4843"/>
</dbReference>
<dbReference type="Proteomes" id="UP001220610">
    <property type="component" value="Chromosome"/>
</dbReference>
<gene>
    <name evidence="2" type="ORF">P0Y53_24355</name>
</gene>
<name>A0AAJ6BFG1_9BACT</name>
<evidence type="ECO:0000256" key="1">
    <source>
        <dbReference type="SAM" id="SignalP"/>
    </source>
</evidence>
<dbReference type="PROSITE" id="PS51257">
    <property type="entry name" value="PROKAR_LIPOPROTEIN"/>
    <property type="match status" value="1"/>
</dbReference>
<proteinExistence type="predicted"/>
<dbReference type="EMBL" id="CP119311">
    <property type="protein sequence ID" value="WEK35630.1"/>
    <property type="molecule type" value="Genomic_DNA"/>
</dbReference>
<feature type="chain" id="PRO_5042543453" evidence="1">
    <location>
        <begin position="23"/>
        <end position="251"/>
    </location>
</feature>
<dbReference type="AlphaFoldDB" id="A0AAJ6BFG1"/>
<keyword evidence="1" id="KW-0732">Signal</keyword>
<protein>
    <submittedName>
        <fullName evidence="2">DUF4843 domain-containing protein</fullName>
    </submittedName>
</protein>
<dbReference type="Pfam" id="PF16132">
    <property type="entry name" value="DUF4843"/>
    <property type="match status" value="1"/>
</dbReference>